<evidence type="ECO:0000313" key="2">
    <source>
        <dbReference type="EMBL" id="CCO47179.1"/>
    </source>
</evidence>
<sequence length="155" mass="17407">MLSLQPMEPKHLEQVSDLRVEESQLKFVGTMEEILVNVDDKVHPNVMLSGDRIVGFFLIDTSYPTSYEFAQSGSLGLRAFFIDSRYQGNGYGKQAVASLKPFLNDQYPNHHSIYLTVNCKNPGAYRCYDLAGFQDTQELYHGGAAGPQHIMVMPL</sequence>
<dbReference type="EMBL" id="CAOF01000117">
    <property type="protein sequence ID" value="CCO47179.1"/>
    <property type="molecule type" value="Genomic_DNA"/>
</dbReference>
<evidence type="ECO:0000259" key="1">
    <source>
        <dbReference type="PROSITE" id="PS51186"/>
    </source>
</evidence>
<organism evidence="2 3">
    <name type="scientific">Vibrio nigripulchritudo SOn1</name>
    <dbReference type="NCBI Taxonomy" id="1238450"/>
    <lineage>
        <taxon>Bacteria</taxon>
        <taxon>Pseudomonadati</taxon>
        <taxon>Pseudomonadota</taxon>
        <taxon>Gammaproteobacteria</taxon>
        <taxon>Vibrionales</taxon>
        <taxon>Vibrionaceae</taxon>
        <taxon>Vibrio</taxon>
    </lineage>
</organism>
<dbReference type="SUPFAM" id="SSF55729">
    <property type="entry name" value="Acyl-CoA N-acyltransferases (Nat)"/>
    <property type="match status" value="1"/>
</dbReference>
<gene>
    <name evidence="2" type="ORF">VIBNISOn1_270005</name>
</gene>
<evidence type="ECO:0000313" key="3">
    <source>
        <dbReference type="Proteomes" id="UP000018211"/>
    </source>
</evidence>
<reference evidence="2 3" key="1">
    <citation type="journal article" date="2013" name="ISME J.">
        <title>Comparative genomics of pathogenic lineages of Vibrio nigripulchritudo identifies virulence-associated traits.</title>
        <authorList>
            <person name="Goudenege D."/>
            <person name="Labreuche Y."/>
            <person name="Krin E."/>
            <person name="Ansquer D."/>
            <person name="Mangenot S."/>
            <person name="Calteau A."/>
            <person name="Medigue C."/>
            <person name="Mazel D."/>
            <person name="Polz M.F."/>
            <person name="Le Roux F."/>
        </authorList>
    </citation>
    <scope>NUCLEOTIDE SEQUENCE [LARGE SCALE GENOMIC DNA]</scope>
    <source>
        <strain evidence="2 3">SOn1</strain>
    </source>
</reference>
<dbReference type="PROSITE" id="PS51186">
    <property type="entry name" value="GNAT"/>
    <property type="match status" value="1"/>
</dbReference>
<feature type="domain" description="N-acetyltransferase" evidence="1">
    <location>
        <begin position="2"/>
        <end position="155"/>
    </location>
</feature>
<dbReference type="Gene3D" id="3.40.630.30">
    <property type="match status" value="1"/>
</dbReference>
<proteinExistence type="predicted"/>
<dbReference type="Proteomes" id="UP000018211">
    <property type="component" value="Unassembled WGS sequence"/>
</dbReference>
<dbReference type="RefSeq" id="WP_022612074.1">
    <property type="nucleotide sequence ID" value="NZ_LK391965.1"/>
</dbReference>
<dbReference type="InterPro" id="IPR000182">
    <property type="entry name" value="GNAT_dom"/>
</dbReference>
<name>A0AAV2VR69_9VIBR</name>
<protein>
    <submittedName>
        <fullName evidence="2">Acyl-CoA N-acyltransferase</fullName>
    </submittedName>
</protein>
<dbReference type="GO" id="GO:0016747">
    <property type="term" value="F:acyltransferase activity, transferring groups other than amino-acyl groups"/>
    <property type="evidence" value="ECO:0007669"/>
    <property type="project" value="InterPro"/>
</dbReference>
<dbReference type="CDD" id="cd04301">
    <property type="entry name" value="NAT_SF"/>
    <property type="match status" value="1"/>
</dbReference>
<accession>A0AAV2VR69</accession>
<dbReference type="AlphaFoldDB" id="A0AAV2VR69"/>
<dbReference type="Pfam" id="PF00583">
    <property type="entry name" value="Acetyltransf_1"/>
    <property type="match status" value="1"/>
</dbReference>
<comment type="caution">
    <text evidence="2">The sequence shown here is derived from an EMBL/GenBank/DDBJ whole genome shotgun (WGS) entry which is preliminary data.</text>
</comment>
<dbReference type="InterPro" id="IPR016181">
    <property type="entry name" value="Acyl_CoA_acyltransferase"/>
</dbReference>